<keyword evidence="3 5" id="KW-1133">Transmembrane helix</keyword>
<feature type="transmembrane region" description="Helical" evidence="5">
    <location>
        <begin position="68"/>
        <end position="85"/>
    </location>
</feature>
<keyword evidence="2 5" id="KW-0812">Transmembrane</keyword>
<dbReference type="AlphaFoldDB" id="A0A2M7BFJ7"/>
<dbReference type="EMBL" id="PEVC01000009">
    <property type="protein sequence ID" value="PIV01857.1"/>
    <property type="molecule type" value="Genomic_DNA"/>
</dbReference>
<gene>
    <name evidence="6" type="ORF">COS54_00305</name>
</gene>
<comment type="subcellular location">
    <subcellularLocation>
        <location evidence="1">Membrane</location>
        <topology evidence="1">Multi-pass membrane protein</topology>
    </subcellularLocation>
</comment>
<sequence>MAKSTFGLEKNVASALCYVLGWVSGLFFFLAEKEDKTIRFHALQSIIFFGVLNVIVIIPFIGWTLSPFVGIVSLVGWILLLVKAYQGQVFRLPVVGNLAEKWNK</sequence>
<reference evidence="7" key="1">
    <citation type="submission" date="2017-09" db="EMBL/GenBank/DDBJ databases">
        <title>Depth-based differentiation of microbial function through sediment-hosted aquifers and enrichment of novel symbionts in the deep terrestrial subsurface.</title>
        <authorList>
            <person name="Probst A.J."/>
            <person name="Ladd B."/>
            <person name="Jarett J.K."/>
            <person name="Geller-Mcgrath D.E."/>
            <person name="Sieber C.M.K."/>
            <person name="Emerson J.B."/>
            <person name="Anantharaman K."/>
            <person name="Thomas B.C."/>
            <person name="Malmstrom R."/>
            <person name="Stieglmeier M."/>
            <person name="Klingl A."/>
            <person name="Woyke T."/>
            <person name="Ryan C.M."/>
            <person name="Banfield J.F."/>
        </authorList>
    </citation>
    <scope>NUCLEOTIDE SEQUENCE [LARGE SCALE GENOMIC DNA]</scope>
</reference>
<dbReference type="Proteomes" id="UP000229631">
    <property type="component" value="Unassembled WGS sequence"/>
</dbReference>
<evidence type="ECO:0000256" key="1">
    <source>
        <dbReference type="ARBA" id="ARBA00004141"/>
    </source>
</evidence>
<feature type="transmembrane region" description="Helical" evidence="5">
    <location>
        <begin position="42"/>
        <end position="62"/>
    </location>
</feature>
<protein>
    <recommendedName>
        <fullName evidence="8">DUF4870 domain-containing protein</fullName>
    </recommendedName>
</protein>
<dbReference type="PANTHER" id="PTHR36460:SF1">
    <property type="entry name" value="UPF0132 DOMAIN PROTEIN (AFU_ORTHOLOGUE AFUA_3G10255)"/>
    <property type="match status" value="1"/>
</dbReference>
<evidence type="ECO:0000256" key="3">
    <source>
        <dbReference type="ARBA" id="ARBA00022989"/>
    </source>
</evidence>
<dbReference type="PANTHER" id="PTHR36460">
    <property type="entry name" value="UPF0132 DOMAIN PROTEIN (AFU_ORTHOLOGUE AFUA_3G10255)"/>
    <property type="match status" value="1"/>
</dbReference>
<evidence type="ECO:0000256" key="4">
    <source>
        <dbReference type="ARBA" id="ARBA00023136"/>
    </source>
</evidence>
<dbReference type="InterPro" id="IPR019109">
    <property type="entry name" value="MamF_MmsF"/>
</dbReference>
<name>A0A2M7BFJ7_9BACT</name>
<organism evidence="6 7">
    <name type="scientific">Candidatus Shapirobacteria bacterium CG03_land_8_20_14_0_80_39_12</name>
    <dbReference type="NCBI Taxonomy" id="1974879"/>
    <lineage>
        <taxon>Bacteria</taxon>
        <taxon>Candidatus Shapironibacteriota</taxon>
    </lineage>
</organism>
<proteinExistence type="predicted"/>
<feature type="transmembrane region" description="Helical" evidence="5">
    <location>
        <begin position="12"/>
        <end position="30"/>
    </location>
</feature>
<dbReference type="Pfam" id="PF09685">
    <property type="entry name" value="MamF_MmsF"/>
    <property type="match status" value="1"/>
</dbReference>
<comment type="caution">
    <text evidence="6">The sequence shown here is derived from an EMBL/GenBank/DDBJ whole genome shotgun (WGS) entry which is preliminary data.</text>
</comment>
<evidence type="ECO:0000256" key="2">
    <source>
        <dbReference type="ARBA" id="ARBA00022692"/>
    </source>
</evidence>
<accession>A0A2M7BFJ7</accession>
<keyword evidence="4 5" id="KW-0472">Membrane</keyword>
<evidence type="ECO:0000313" key="6">
    <source>
        <dbReference type="EMBL" id="PIV01857.1"/>
    </source>
</evidence>
<evidence type="ECO:0008006" key="8">
    <source>
        <dbReference type="Google" id="ProtNLM"/>
    </source>
</evidence>
<dbReference type="GO" id="GO:0016020">
    <property type="term" value="C:membrane"/>
    <property type="evidence" value="ECO:0007669"/>
    <property type="project" value="UniProtKB-SubCell"/>
</dbReference>
<evidence type="ECO:0000256" key="5">
    <source>
        <dbReference type="SAM" id="Phobius"/>
    </source>
</evidence>
<evidence type="ECO:0000313" key="7">
    <source>
        <dbReference type="Proteomes" id="UP000229631"/>
    </source>
</evidence>